<dbReference type="InterPro" id="IPR007404">
    <property type="entry name" value="YdjM-like"/>
</dbReference>
<dbReference type="GO" id="GO:0016787">
    <property type="term" value="F:hydrolase activity"/>
    <property type="evidence" value="ECO:0007669"/>
    <property type="project" value="UniProtKB-KW"/>
</dbReference>
<dbReference type="RefSeq" id="WP_106539797.1">
    <property type="nucleotide sequence ID" value="NZ_PYGE01000028.1"/>
</dbReference>
<accession>A0A2P8DEZ2</accession>
<proteinExistence type="predicted"/>
<feature type="transmembrane region" description="Helical" evidence="1">
    <location>
        <begin position="152"/>
        <end position="179"/>
    </location>
</feature>
<keyword evidence="1" id="KW-0472">Membrane</keyword>
<protein>
    <submittedName>
        <fullName evidence="3">LexA-binding, inner membrane-associated putative hydrolase</fullName>
    </submittedName>
</protein>
<sequence>MLAHTHALTGAAAWLALAPVVHADRPAELAGGTVMAAGAALLPDLDHHSGTAAKTWGPITRLIGRVTAWACGGHRKGTHTLLAAAAAGGVTYLAVNHAGWAAVAVVALLVGLALVACEDLIPGRWERFWPANLAASVGLAFAAVATDLDLTWLPAAVAIGWAAHLAGDFVTDGGVPLLAPLTSRRFRLTYLNTGGRWETVVAWTLTASIAALAAATIVTMPEPWTTAWPDNQQRLDKRLDGM</sequence>
<feature type="signal peptide" evidence="2">
    <location>
        <begin position="1"/>
        <end position="23"/>
    </location>
</feature>
<dbReference type="AlphaFoldDB" id="A0A2P8DEZ2"/>
<evidence type="ECO:0000313" key="3">
    <source>
        <dbReference type="EMBL" id="PSK95796.1"/>
    </source>
</evidence>
<dbReference type="EMBL" id="PYGE01000028">
    <property type="protein sequence ID" value="PSK95796.1"/>
    <property type="molecule type" value="Genomic_DNA"/>
</dbReference>
<keyword evidence="4" id="KW-1185">Reference proteome</keyword>
<name>A0A2P8DEZ2_9ACTN</name>
<keyword evidence="2" id="KW-0732">Signal</keyword>
<evidence type="ECO:0000313" key="4">
    <source>
        <dbReference type="Proteomes" id="UP000243528"/>
    </source>
</evidence>
<keyword evidence="1" id="KW-1133">Transmembrane helix</keyword>
<evidence type="ECO:0000256" key="2">
    <source>
        <dbReference type="SAM" id="SignalP"/>
    </source>
</evidence>
<keyword evidence="1" id="KW-0812">Transmembrane</keyword>
<comment type="caution">
    <text evidence="3">The sequence shown here is derived from an EMBL/GenBank/DDBJ whole genome shotgun (WGS) entry which is preliminary data.</text>
</comment>
<dbReference type="Pfam" id="PF04307">
    <property type="entry name" value="YdjM"/>
    <property type="match status" value="1"/>
</dbReference>
<dbReference type="PANTHER" id="PTHR35531:SF1">
    <property type="entry name" value="INNER MEMBRANE PROTEIN YBCI-RELATED"/>
    <property type="match status" value="1"/>
</dbReference>
<feature type="transmembrane region" description="Helical" evidence="1">
    <location>
        <begin position="200"/>
        <end position="220"/>
    </location>
</feature>
<keyword evidence="3" id="KW-0378">Hydrolase</keyword>
<gene>
    <name evidence="3" type="ORF">CLV30_12848</name>
</gene>
<organism evidence="3 4">
    <name type="scientific">Haloactinopolyspora alba</name>
    <dbReference type="NCBI Taxonomy" id="648780"/>
    <lineage>
        <taxon>Bacteria</taxon>
        <taxon>Bacillati</taxon>
        <taxon>Actinomycetota</taxon>
        <taxon>Actinomycetes</taxon>
        <taxon>Jiangellales</taxon>
        <taxon>Jiangellaceae</taxon>
        <taxon>Haloactinopolyspora</taxon>
    </lineage>
</organism>
<reference evidence="3 4" key="1">
    <citation type="submission" date="2018-03" db="EMBL/GenBank/DDBJ databases">
        <title>Genomic Encyclopedia of Archaeal and Bacterial Type Strains, Phase II (KMG-II): from individual species to whole genera.</title>
        <authorList>
            <person name="Goeker M."/>
        </authorList>
    </citation>
    <scope>NUCLEOTIDE SEQUENCE [LARGE SCALE GENOMIC DNA]</scope>
    <source>
        <strain evidence="3 4">DSM 45211</strain>
    </source>
</reference>
<feature type="transmembrane region" description="Helical" evidence="1">
    <location>
        <begin position="98"/>
        <end position="116"/>
    </location>
</feature>
<feature type="transmembrane region" description="Helical" evidence="1">
    <location>
        <begin position="128"/>
        <end position="146"/>
    </location>
</feature>
<dbReference type="Proteomes" id="UP000243528">
    <property type="component" value="Unassembled WGS sequence"/>
</dbReference>
<feature type="chain" id="PRO_5039519660" evidence="2">
    <location>
        <begin position="24"/>
        <end position="242"/>
    </location>
</feature>
<evidence type="ECO:0000256" key="1">
    <source>
        <dbReference type="SAM" id="Phobius"/>
    </source>
</evidence>
<dbReference type="PANTHER" id="PTHR35531">
    <property type="entry name" value="INNER MEMBRANE PROTEIN YBCI-RELATED"/>
    <property type="match status" value="1"/>
</dbReference>